<sequence>MGNICQISISCDGAFFNRCLDCFLGKAAYISNLQDNLVALDTELRKLIAAKNDLMRRVNDAERQQMRRLDQVQVWVSRVETVETEADAFIGDGTQEIEKLCLGGYCSKNCKSSYKFGKQVARKLRDIKTLMGEGVFEVVADKVPEPAVDERPTEPTVVGLQSQLEEVWRCLVEEPVGIVGLYGMGGVGKTTLLTHINNKFLGSPTNFDLVILVVVSKDLRLESIQEVIGEKIGLLNDAWKSRRIEQKALDIFRILRGKNFVVLLDDIWQRVDLAKVGIPLPNSQTSASKVVFTTRSEEVCGLMEAHKKFKVECLSGNDAWELFRQKVGEETLNCHHDILELAQTVTKECGGLPLALITIGRAMACKKTPEEWSYAIQVLRTSSSQFPGLGNEVYPLLKFSYDNLPNDTIRSCLLYCCLYPEDCCISKENLVDCWIGEGLLNGSVTLGSHEQGYHVVGILVHSCLLEEVDEDEVKMHDVIRDMALWLACDAEKEKENYLVYAGAGLREAPDVIEWEKLRRLSLMENQIENLSEVPTCPHLLTLFLNSDDILWRINSDFLQSMLRLKVLNLSRYMGLLVLPLGISKLVSLEYLDLSTSLISEIPEELKALVNLKCLNLEYTGRLLKIPLQLISNFSRLHVLRMFGNAYFSYGNYPIESVLFGGGELLVEELLGLKHLEVLSLTLGSSRALQSFLTSHMLRSCTRAMLLQDFQGSTSVDVSGLADLKRLKRLRISDCYELVELKIDYAGEVQRYGFHSLQSFEVNYCSKLKDLTLLVLIPNLKSIEVTDCEAMEEIISVGEFAGNPNAFAKLQYLGIGNLPNLKSIYWKPLPFPCLEELTVSDCYELKKLPLDSNSAKEHKIVIRGAANWWRNLQWEDEATQNAFLSCFQSLA</sequence>
<keyword evidence="3" id="KW-0677">Repeat</keyword>
<dbReference type="Pfam" id="PF00931">
    <property type="entry name" value="NB-ARC"/>
    <property type="match status" value="1"/>
</dbReference>
<reference evidence="11" key="1">
    <citation type="journal article" date="2001" name="Genome">
        <title>Construction of a 1.2-Mb contig including the citrus tristeza virus resistance gene locus using a bacterial artificial chromosome library of Poncirus trifoliata (L.) Raf.</title>
        <authorList>
            <person name="Yang Z.-N."/>
            <person name="Ye X.-R."/>
            <person name="Choi S."/>
            <person name="Molina J."/>
            <person name="Moonan F."/>
            <person name="Wing R.A."/>
            <person name="Roose M.L."/>
            <person name="Mirkov T.E."/>
        </authorList>
    </citation>
    <scope>NUCLEOTIDE SEQUENCE</scope>
</reference>
<dbReference type="FunFam" id="3.40.50.300:FF:001091">
    <property type="entry name" value="Probable disease resistance protein At1g61300"/>
    <property type="match status" value="1"/>
</dbReference>
<feature type="domain" description="NB-ARC" evidence="8">
    <location>
        <begin position="161"/>
        <end position="332"/>
    </location>
</feature>
<dbReference type="InterPro" id="IPR057135">
    <property type="entry name" value="At4g27190-like_LRR"/>
</dbReference>
<dbReference type="Pfam" id="PF23559">
    <property type="entry name" value="WHD_DRP"/>
    <property type="match status" value="1"/>
</dbReference>
<evidence type="ECO:0000313" key="11">
    <source>
        <dbReference type="EMBL" id="AAN62348.1"/>
    </source>
</evidence>
<comment type="similarity">
    <text evidence="1">Belongs to the disease resistance NB-LRR family.</text>
</comment>
<proteinExistence type="inferred from homology"/>
<keyword evidence="4" id="KW-0547">Nucleotide-binding</keyword>
<dbReference type="SUPFAM" id="SSF52058">
    <property type="entry name" value="L domain-like"/>
    <property type="match status" value="1"/>
</dbReference>
<evidence type="ECO:0000256" key="5">
    <source>
        <dbReference type="ARBA" id="ARBA00022821"/>
    </source>
</evidence>
<dbReference type="PRINTS" id="PR00364">
    <property type="entry name" value="DISEASERSIST"/>
</dbReference>
<evidence type="ECO:0000259" key="9">
    <source>
        <dbReference type="Pfam" id="PF23247"/>
    </source>
</evidence>
<dbReference type="SUPFAM" id="SSF52540">
    <property type="entry name" value="P-loop containing nucleoside triphosphate hydrolases"/>
    <property type="match status" value="1"/>
</dbReference>
<dbReference type="PANTHER" id="PTHR33463:SF220">
    <property type="entry name" value="NB-ARC DOMAIN-CONTAINING PROTEIN"/>
    <property type="match status" value="1"/>
</dbReference>
<keyword evidence="6" id="KW-0067">ATP-binding</keyword>
<name>Q8H6S3_PONTR</name>
<dbReference type="PANTHER" id="PTHR33463">
    <property type="entry name" value="NB-ARC DOMAIN-CONTAINING PROTEIN-RELATED"/>
    <property type="match status" value="1"/>
</dbReference>
<dbReference type="FunFam" id="1.10.8.430:FF:000003">
    <property type="entry name" value="Probable disease resistance protein At5g66910"/>
    <property type="match status" value="1"/>
</dbReference>
<dbReference type="FunFam" id="1.10.10.10:FF:000322">
    <property type="entry name" value="Probable disease resistance protein At1g63360"/>
    <property type="match status" value="1"/>
</dbReference>
<dbReference type="InterPro" id="IPR001611">
    <property type="entry name" value="Leu-rich_rpt"/>
</dbReference>
<evidence type="ECO:0000256" key="1">
    <source>
        <dbReference type="ARBA" id="ARBA00008894"/>
    </source>
</evidence>
<evidence type="ECO:0000259" key="8">
    <source>
        <dbReference type="Pfam" id="PF00931"/>
    </source>
</evidence>
<keyword evidence="7" id="KW-0175">Coiled coil</keyword>
<evidence type="ECO:0000256" key="6">
    <source>
        <dbReference type="ARBA" id="ARBA00022840"/>
    </source>
</evidence>
<evidence type="ECO:0000259" key="10">
    <source>
        <dbReference type="Pfam" id="PF23559"/>
    </source>
</evidence>
<dbReference type="Gene3D" id="1.10.10.10">
    <property type="entry name" value="Winged helix-like DNA-binding domain superfamily/Winged helix DNA-binding domain"/>
    <property type="match status" value="1"/>
</dbReference>
<feature type="domain" description="Disease resistance protein winged helix" evidence="10">
    <location>
        <begin position="418"/>
        <end position="483"/>
    </location>
</feature>
<reference evidence="11" key="3">
    <citation type="journal article" date="2003" name="Plant Physiol.">
        <title>Sequence analysis of a 282-kilobase region surrounding the citrus Tristeza virus resistance gene (Ctv) locus in Poncirus trifoliata L. Raf.</title>
        <authorList>
            <person name="Yang Z.N."/>
            <person name="Ye X.R."/>
            <person name="Molina J."/>
            <person name="Roose M.L."/>
            <person name="Mirkov T.E."/>
        </authorList>
    </citation>
    <scope>NUCLEOTIDE SEQUENCE</scope>
</reference>
<evidence type="ECO:0000256" key="7">
    <source>
        <dbReference type="SAM" id="Coils"/>
    </source>
</evidence>
<dbReference type="InterPro" id="IPR036388">
    <property type="entry name" value="WH-like_DNA-bd_sf"/>
</dbReference>
<dbReference type="GO" id="GO:0006952">
    <property type="term" value="P:defense response"/>
    <property type="evidence" value="ECO:0007669"/>
    <property type="project" value="UniProtKB-KW"/>
</dbReference>
<dbReference type="Gene3D" id="1.10.8.430">
    <property type="entry name" value="Helical domain of apoptotic protease-activating factors"/>
    <property type="match status" value="1"/>
</dbReference>
<dbReference type="GO" id="GO:0043531">
    <property type="term" value="F:ADP binding"/>
    <property type="evidence" value="ECO:0007669"/>
    <property type="project" value="InterPro"/>
</dbReference>
<dbReference type="InterPro" id="IPR027417">
    <property type="entry name" value="P-loop_NTPase"/>
</dbReference>
<reference evidence="11" key="2">
    <citation type="submission" date="2002-04" db="EMBL/GenBank/DDBJ databases">
        <authorList>
            <person name="Yang Z.-N."/>
            <person name="Ye X.-R."/>
            <person name="Molina J."/>
            <person name="Roose M.L."/>
            <person name="Mirkov T.E."/>
        </authorList>
    </citation>
    <scope>NUCLEOTIDE SEQUENCE</scope>
</reference>
<organism evidence="11">
    <name type="scientific">Poncirus trifoliata</name>
    <name type="common">Hardy orange</name>
    <name type="synonym">Citrus trifoliata</name>
    <dbReference type="NCBI Taxonomy" id="37690"/>
    <lineage>
        <taxon>Eukaryota</taxon>
        <taxon>Viridiplantae</taxon>
        <taxon>Streptophyta</taxon>
        <taxon>Embryophyta</taxon>
        <taxon>Tracheophyta</taxon>
        <taxon>Spermatophyta</taxon>
        <taxon>Magnoliopsida</taxon>
        <taxon>eudicotyledons</taxon>
        <taxon>Gunneridae</taxon>
        <taxon>Pentapetalae</taxon>
        <taxon>rosids</taxon>
        <taxon>malvids</taxon>
        <taxon>Sapindales</taxon>
        <taxon>Rutaceae</taxon>
        <taxon>Aurantioideae</taxon>
        <taxon>Citrus</taxon>
    </lineage>
</organism>
<feature type="domain" description="Disease resistance protein At4g27190-like leucine-rich repeats" evidence="9">
    <location>
        <begin position="746"/>
        <end position="847"/>
    </location>
</feature>
<evidence type="ECO:0000256" key="3">
    <source>
        <dbReference type="ARBA" id="ARBA00022737"/>
    </source>
</evidence>
<gene>
    <name evidence="11" type="primary">CTV.4</name>
</gene>
<dbReference type="EMBL" id="AF506028">
    <property type="protein sequence ID" value="AAN62348.1"/>
    <property type="molecule type" value="Genomic_DNA"/>
</dbReference>
<keyword evidence="2" id="KW-0433">Leucine-rich repeat</keyword>
<dbReference type="InterPro" id="IPR050905">
    <property type="entry name" value="Plant_NBS-LRR"/>
</dbReference>
<dbReference type="Gene3D" id="3.40.50.300">
    <property type="entry name" value="P-loop containing nucleotide triphosphate hydrolases"/>
    <property type="match status" value="1"/>
</dbReference>
<dbReference type="InterPro" id="IPR002182">
    <property type="entry name" value="NB-ARC"/>
</dbReference>
<evidence type="ECO:0000256" key="4">
    <source>
        <dbReference type="ARBA" id="ARBA00022741"/>
    </source>
</evidence>
<dbReference type="Pfam" id="PF23247">
    <property type="entry name" value="LRR_RPS2"/>
    <property type="match status" value="1"/>
</dbReference>
<accession>Q8H6S3</accession>
<dbReference type="Gene3D" id="3.80.10.10">
    <property type="entry name" value="Ribonuclease Inhibitor"/>
    <property type="match status" value="2"/>
</dbReference>
<evidence type="ECO:0000256" key="2">
    <source>
        <dbReference type="ARBA" id="ARBA00022614"/>
    </source>
</evidence>
<feature type="coiled-coil region" evidence="7">
    <location>
        <begin position="30"/>
        <end position="64"/>
    </location>
</feature>
<dbReference type="AlphaFoldDB" id="Q8H6S3"/>
<dbReference type="InterPro" id="IPR042197">
    <property type="entry name" value="Apaf_helical"/>
</dbReference>
<keyword evidence="5" id="KW-0611">Plant defense</keyword>
<protein>
    <submittedName>
        <fullName evidence="11">NBS-LRR type disease resistance protein</fullName>
    </submittedName>
</protein>
<dbReference type="GO" id="GO:0005524">
    <property type="term" value="F:ATP binding"/>
    <property type="evidence" value="ECO:0007669"/>
    <property type="project" value="UniProtKB-KW"/>
</dbReference>
<dbReference type="InterPro" id="IPR032675">
    <property type="entry name" value="LRR_dom_sf"/>
</dbReference>
<dbReference type="InterPro" id="IPR058922">
    <property type="entry name" value="WHD_DRP"/>
</dbReference>
<dbReference type="PROSITE" id="PS51450">
    <property type="entry name" value="LRR"/>
    <property type="match status" value="1"/>
</dbReference>